<name>A0A923E7M9_CLOTT</name>
<dbReference type="EMBL" id="JAAZWO010000008">
    <property type="protein sequence ID" value="MBC2397933.1"/>
    <property type="molecule type" value="Genomic_DNA"/>
</dbReference>
<sequence length="75" mass="8141">MFNKKLMICYLRGGYNGEKGIALGKKYSGEIILLGIALSIIIDIITAVSINVTNTPIGHAFVNFIKTCGTDSEYL</sequence>
<dbReference type="Proteomes" id="UP000563151">
    <property type="component" value="Unassembled WGS sequence"/>
</dbReference>
<comment type="caution">
    <text evidence="2">The sequence shown here is derived from an EMBL/GenBank/DDBJ whole genome shotgun (WGS) entry which is preliminary data.</text>
</comment>
<feature type="transmembrane region" description="Helical" evidence="1">
    <location>
        <begin position="31"/>
        <end position="52"/>
    </location>
</feature>
<organism evidence="2 3">
    <name type="scientific">Clostridium tetanomorphum</name>
    <dbReference type="NCBI Taxonomy" id="1553"/>
    <lineage>
        <taxon>Bacteria</taxon>
        <taxon>Bacillati</taxon>
        <taxon>Bacillota</taxon>
        <taxon>Clostridia</taxon>
        <taxon>Eubacteriales</taxon>
        <taxon>Clostridiaceae</taxon>
        <taxon>Clostridium</taxon>
    </lineage>
</organism>
<dbReference type="RefSeq" id="WP_173680167.1">
    <property type="nucleotide sequence ID" value="NZ_JAAZWO010000008.1"/>
</dbReference>
<gene>
    <name evidence="2" type="ORF">HGG79_09115</name>
</gene>
<protein>
    <submittedName>
        <fullName evidence="2">Uncharacterized protein</fullName>
    </submittedName>
</protein>
<evidence type="ECO:0000313" key="3">
    <source>
        <dbReference type="Proteomes" id="UP000563151"/>
    </source>
</evidence>
<keyword evidence="1" id="KW-0812">Transmembrane</keyword>
<keyword evidence="1" id="KW-1133">Transmembrane helix</keyword>
<accession>A0A923E7M9</accession>
<keyword evidence="1" id="KW-0472">Membrane</keyword>
<evidence type="ECO:0000313" key="2">
    <source>
        <dbReference type="EMBL" id="MBC2397933.1"/>
    </source>
</evidence>
<keyword evidence="3" id="KW-1185">Reference proteome</keyword>
<proteinExistence type="predicted"/>
<evidence type="ECO:0000256" key="1">
    <source>
        <dbReference type="SAM" id="Phobius"/>
    </source>
</evidence>
<reference evidence="2 3" key="1">
    <citation type="submission" date="2020-04" db="EMBL/GenBank/DDBJ databases">
        <title>Genomic insights into acetone-butanol-ethanol (ABE) fermentation by sequencing solventogenic clostridia strains.</title>
        <authorList>
            <person name="Brown S."/>
        </authorList>
    </citation>
    <scope>NUCLEOTIDE SEQUENCE [LARGE SCALE GENOMIC DNA]</scope>
    <source>
        <strain evidence="2 3">DJ011</strain>
    </source>
</reference>
<dbReference type="AlphaFoldDB" id="A0A923E7M9"/>